<evidence type="ECO:0000313" key="8">
    <source>
        <dbReference type="EMBL" id="KAE9448006.1"/>
    </source>
</evidence>
<gene>
    <name evidence="8" type="ORF">C3L33_20106</name>
</gene>
<dbReference type="PANTHER" id="PTHR10361">
    <property type="entry name" value="SODIUM-BILE ACID COTRANSPORTER"/>
    <property type="match status" value="1"/>
</dbReference>
<dbReference type="EMBL" id="QEFC01003467">
    <property type="protein sequence ID" value="KAE9448006.1"/>
    <property type="molecule type" value="Genomic_DNA"/>
</dbReference>
<sequence length="307" mass="32815">MTPTAHFLQQQCFQIHQPSLSHKPETSLLVLRQKLLSVPELSWSGFPIPIDSVSPDHHMIFVLSLTIFRYYAPALGFLMFAVGVNSSEKDFLEAFNRPAAILAGYVGQFIVKPLLGCAFGTIAMTIFGLPTSLGAGIMLTSCVSGAQLSNYATFLTDPSMAPLSIVMTSFSTASAVLVTPILSLLLIGKRLPVDVKGMVSSIMQIVVTPIAAGLLLNRFFPRICNAIRPLLPPLSVFVTALCVGAPLAININSVMSPFGASVLLLVVAFHLSAFIAGYSITGLVFQNAPDVKALQRTLSYETGLTVV</sequence>
<feature type="transmembrane region" description="Helical" evidence="7">
    <location>
        <begin position="261"/>
        <end position="285"/>
    </location>
</feature>
<dbReference type="PANTHER" id="PTHR10361:SF30">
    <property type="entry name" value="SODIUM_METABOLITE COTRANSPORTER BASS6, CHLOROPLASTIC-RELATED"/>
    <property type="match status" value="1"/>
</dbReference>
<dbReference type="GO" id="GO:0009941">
    <property type="term" value="C:chloroplast envelope"/>
    <property type="evidence" value="ECO:0007669"/>
    <property type="project" value="UniProtKB-SubCell"/>
</dbReference>
<evidence type="ECO:0000256" key="7">
    <source>
        <dbReference type="SAM" id="Phobius"/>
    </source>
</evidence>
<comment type="caution">
    <text evidence="8">The sequence shown here is derived from an EMBL/GenBank/DDBJ whole genome shotgun (WGS) entry which is preliminary data.</text>
</comment>
<keyword evidence="5 7" id="KW-1133">Transmembrane helix</keyword>
<dbReference type="InterPro" id="IPR038770">
    <property type="entry name" value="Na+/solute_symporter_sf"/>
</dbReference>
<dbReference type="Proteomes" id="UP000428333">
    <property type="component" value="Linkage Group LG12"/>
</dbReference>
<feature type="transmembrane region" description="Helical" evidence="7">
    <location>
        <begin position="59"/>
        <end position="82"/>
    </location>
</feature>
<feature type="transmembrane region" description="Helical" evidence="7">
    <location>
        <begin position="165"/>
        <end position="187"/>
    </location>
</feature>
<proteinExistence type="inferred from homology"/>
<evidence type="ECO:0000256" key="4">
    <source>
        <dbReference type="ARBA" id="ARBA00022692"/>
    </source>
</evidence>
<keyword evidence="9" id="KW-1185">Reference proteome</keyword>
<feature type="non-terminal residue" evidence="8">
    <location>
        <position position="1"/>
    </location>
</feature>
<dbReference type="AlphaFoldDB" id="A0A6A4KJ15"/>
<comment type="subcellular location">
    <subcellularLocation>
        <location evidence="2">Membrane</location>
        <topology evidence="2">Multi-pass membrane protein</topology>
    </subcellularLocation>
    <subcellularLocation>
        <location evidence="1">Plastid</location>
        <location evidence="1">Chloroplast envelope</location>
    </subcellularLocation>
</comment>
<evidence type="ECO:0000256" key="1">
    <source>
        <dbReference type="ARBA" id="ARBA00004119"/>
    </source>
</evidence>
<evidence type="ECO:0000256" key="3">
    <source>
        <dbReference type="ARBA" id="ARBA00006528"/>
    </source>
</evidence>
<evidence type="ECO:0000256" key="5">
    <source>
        <dbReference type="ARBA" id="ARBA00022989"/>
    </source>
</evidence>
<dbReference type="InterPro" id="IPR004710">
    <property type="entry name" value="Bilac:Na_transpt"/>
</dbReference>
<keyword evidence="6 7" id="KW-0472">Membrane</keyword>
<protein>
    <submittedName>
        <fullName evidence="8">Uncharacterized protein</fullName>
    </submittedName>
</protein>
<dbReference type="Pfam" id="PF01758">
    <property type="entry name" value="SBF"/>
    <property type="match status" value="1"/>
</dbReference>
<feature type="transmembrane region" description="Helical" evidence="7">
    <location>
        <begin position="102"/>
        <end position="127"/>
    </location>
</feature>
<dbReference type="Gene3D" id="1.20.1530.20">
    <property type="match status" value="1"/>
</dbReference>
<comment type="similarity">
    <text evidence="3">Belongs to the bile acid:sodium symporter (BASS) (TC 2.A.28) family.</text>
</comment>
<dbReference type="InterPro" id="IPR002657">
    <property type="entry name" value="BilAc:Na_symport/Acr3"/>
</dbReference>
<evidence type="ECO:0000256" key="6">
    <source>
        <dbReference type="ARBA" id="ARBA00023136"/>
    </source>
</evidence>
<dbReference type="GO" id="GO:0016020">
    <property type="term" value="C:membrane"/>
    <property type="evidence" value="ECO:0007669"/>
    <property type="project" value="UniProtKB-SubCell"/>
</dbReference>
<reference evidence="8 9" key="1">
    <citation type="journal article" date="2019" name="Genome Biol. Evol.">
        <title>The Rhododendron genome and chromosomal organization provide insight into shared whole-genome duplications across the heath family (Ericaceae).</title>
        <authorList>
            <person name="Soza V.L."/>
            <person name="Lindsley D."/>
            <person name="Waalkes A."/>
            <person name="Ramage E."/>
            <person name="Patwardhan R.P."/>
            <person name="Burton J.N."/>
            <person name="Adey A."/>
            <person name="Kumar A."/>
            <person name="Qiu R."/>
            <person name="Shendure J."/>
            <person name="Hall B."/>
        </authorList>
    </citation>
    <scope>NUCLEOTIDE SEQUENCE [LARGE SCALE GENOMIC DNA]</scope>
    <source>
        <strain evidence="8">RSF 1966-606</strain>
    </source>
</reference>
<name>A0A6A4KJ15_9ERIC</name>
<feature type="transmembrane region" description="Helical" evidence="7">
    <location>
        <begin position="133"/>
        <end position="153"/>
    </location>
</feature>
<evidence type="ECO:0000313" key="9">
    <source>
        <dbReference type="Proteomes" id="UP000428333"/>
    </source>
</evidence>
<accession>A0A6A4KJ15</accession>
<feature type="transmembrane region" description="Helical" evidence="7">
    <location>
        <begin position="229"/>
        <end position="249"/>
    </location>
</feature>
<keyword evidence="4 7" id="KW-0812">Transmembrane</keyword>
<dbReference type="OrthoDB" id="203097at2759"/>
<evidence type="ECO:0000256" key="2">
    <source>
        <dbReference type="ARBA" id="ARBA00004141"/>
    </source>
</evidence>
<feature type="transmembrane region" description="Helical" evidence="7">
    <location>
        <begin position="199"/>
        <end position="217"/>
    </location>
</feature>
<organism evidence="8 9">
    <name type="scientific">Rhododendron williamsianum</name>
    <dbReference type="NCBI Taxonomy" id="262921"/>
    <lineage>
        <taxon>Eukaryota</taxon>
        <taxon>Viridiplantae</taxon>
        <taxon>Streptophyta</taxon>
        <taxon>Embryophyta</taxon>
        <taxon>Tracheophyta</taxon>
        <taxon>Spermatophyta</taxon>
        <taxon>Magnoliopsida</taxon>
        <taxon>eudicotyledons</taxon>
        <taxon>Gunneridae</taxon>
        <taxon>Pentapetalae</taxon>
        <taxon>asterids</taxon>
        <taxon>Ericales</taxon>
        <taxon>Ericaceae</taxon>
        <taxon>Ericoideae</taxon>
        <taxon>Rhodoreae</taxon>
        <taxon>Rhododendron</taxon>
    </lineage>
</organism>